<evidence type="ECO:0000313" key="2">
    <source>
        <dbReference type="Ensembl" id="ENSFHEP00000014512.1"/>
    </source>
</evidence>
<protein>
    <submittedName>
        <fullName evidence="2">Uncharacterized protein</fullName>
    </submittedName>
</protein>
<feature type="transmembrane region" description="Helical" evidence="1">
    <location>
        <begin position="20"/>
        <end position="40"/>
    </location>
</feature>
<dbReference type="GeneTree" id="ENSGT01140000284975"/>
<reference evidence="2" key="1">
    <citation type="submission" date="2025-08" db="UniProtKB">
        <authorList>
            <consortium name="Ensembl"/>
        </authorList>
    </citation>
    <scope>IDENTIFICATION</scope>
</reference>
<proteinExistence type="predicted"/>
<keyword evidence="3" id="KW-1185">Reference proteome</keyword>
<organism evidence="2 3">
    <name type="scientific">Fundulus heteroclitus</name>
    <name type="common">Killifish</name>
    <name type="synonym">Mummichog</name>
    <dbReference type="NCBI Taxonomy" id="8078"/>
    <lineage>
        <taxon>Eukaryota</taxon>
        <taxon>Metazoa</taxon>
        <taxon>Chordata</taxon>
        <taxon>Craniata</taxon>
        <taxon>Vertebrata</taxon>
        <taxon>Euteleostomi</taxon>
        <taxon>Actinopterygii</taxon>
        <taxon>Neopterygii</taxon>
        <taxon>Teleostei</taxon>
        <taxon>Neoteleostei</taxon>
        <taxon>Acanthomorphata</taxon>
        <taxon>Ovalentaria</taxon>
        <taxon>Atherinomorphae</taxon>
        <taxon>Cyprinodontiformes</taxon>
        <taxon>Fundulidae</taxon>
        <taxon>Fundulus</taxon>
    </lineage>
</organism>
<keyword evidence="1" id="KW-0812">Transmembrane</keyword>
<keyword evidence="1" id="KW-0472">Membrane</keyword>
<accession>A0A3Q2PP52</accession>
<evidence type="ECO:0000256" key="1">
    <source>
        <dbReference type="SAM" id="Phobius"/>
    </source>
</evidence>
<evidence type="ECO:0000313" key="3">
    <source>
        <dbReference type="Proteomes" id="UP000265000"/>
    </source>
</evidence>
<sequence>MAGSEFARWWANRLPYYVKVYQETLVGIGVIGCIYYTFYYDGKLEN</sequence>
<dbReference type="AlphaFoldDB" id="A0A3Q2PP52"/>
<dbReference type="Proteomes" id="UP000265000">
    <property type="component" value="Unplaced"/>
</dbReference>
<keyword evidence="1" id="KW-1133">Transmembrane helix</keyword>
<dbReference type="Ensembl" id="ENSFHET00000032821.1">
    <property type="protein sequence ID" value="ENSFHEP00000014512.1"/>
    <property type="gene ID" value="ENSFHEG00000016077.1"/>
</dbReference>
<reference evidence="2" key="2">
    <citation type="submission" date="2025-09" db="UniProtKB">
        <authorList>
            <consortium name="Ensembl"/>
        </authorList>
    </citation>
    <scope>IDENTIFICATION</scope>
</reference>
<name>A0A3Q2PP52_FUNHE</name>